<dbReference type="EMBL" id="RCUX01000013">
    <property type="protein sequence ID" value="RLP73707.1"/>
    <property type="molecule type" value="Genomic_DNA"/>
</dbReference>
<comment type="caution">
    <text evidence="2">The sequence shown here is derived from an EMBL/GenBank/DDBJ whole genome shotgun (WGS) entry which is preliminary data.</text>
</comment>
<keyword evidence="1" id="KW-0812">Transmembrane</keyword>
<evidence type="ECO:0000313" key="2">
    <source>
        <dbReference type="EMBL" id="RLP73707.1"/>
    </source>
</evidence>
<feature type="transmembrane region" description="Helical" evidence="1">
    <location>
        <begin position="119"/>
        <end position="139"/>
    </location>
</feature>
<keyword evidence="3" id="KW-1185">Reference proteome</keyword>
<evidence type="ECO:0000313" key="3">
    <source>
        <dbReference type="Proteomes" id="UP000272503"/>
    </source>
</evidence>
<proteinExistence type="predicted"/>
<name>A0A3L7A0R2_9MICO</name>
<feature type="transmembrane region" description="Helical" evidence="1">
    <location>
        <begin position="54"/>
        <end position="74"/>
    </location>
</feature>
<reference evidence="2 3" key="1">
    <citation type="submission" date="2018-10" db="EMBL/GenBank/DDBJ databases">
        <authorList>
            <person name="Li J."/>
        </authorList>
    </citation>
    <scope>NUCLEOTIDE SEQUENCE [LARGE SCALE GENOMIC DNA]</scope>
    <source>
        <strain evidence="2 3">IF 016277</strain>
    </source>
</reference>
<dbReference type="OrthoDB" id="4303577at2"/>
<dbReference type="RefSeq" id="WP_121649611.1">
    <property type="nucleotide sequence ID" value="NZ_RCUX01000013.1"/>
</dbReference>
<feature type="transmembrane region" description="Helical" evidence="1">
    <location>
        <begin position="86"/>
        <end position="107"/>
    </location>
</feature>
<evidence type="ECO:0000256" key="1">
    <source>
        <dbReference type="SAM" id="Phobius"/>
    </source>
</evidence>
<dbReference type="Proteomes" id="UP000272503">
    <property type="component" value="Unassembled WGS sequence"/>
</dbReference>
<accession>A0A3L7A0R2</accession>
<feature type="transmembrane region" description="Helical" evidence="1">
    <location>
        <begin position="7"/>
        <end position="28"/>
    </location>
</feature>
<dbReference type="AlphaFoldDB" id="A0A3L7A0R2"/>
<gene>
    <name evidence="2" type="ORF">D9V32_14380</name>
</gene>
<keyword evidence="1" id="KW-1133">Transmembrane helix</keyword>
<keyword evidence="1" id="KW-0472">Membrane</keyword>
<evidence type="ECO:0008006" key="4">
    <source>
        <dbReference type="Google" id="ProtNLM"/>
    </source>
</evidence>
<organism evidence="2 3">
    <name type="scientific">Mycetocola tolaasinivorans</name>
    <dbReference type="NCBI Taxonomy" id="76635"/>
    <lineage>
        <taxon>Bacteria</taxon>
        <taxon>Bacillati</taxon>
        <taxon>Actinomycetota</taxon>
        <taxon>Actinomycetes</taxon>
        <taxon>Micrococcales</taxon>
        <taxon>Microbacteriaceae</taxon>
        <taxon>Mycetocola</taxon>
    </lineage>
</organism>
<protein>
    <recommendedName>
        <fullName evidence="4">DUF1648 domain-containing protein</fullName>
    </recommendedName>
</protein>
<sequence>MRPIGRSLLSAVLILVPVIALILCRALWEGRFTAEVPSHWQGSGPTAFTPEDSLYTSMLWASGVSAVIALAAVFPWKMPTAALRWWVAIPASASAVTALMWITAAGSTLDLASASDARAGAGVLLVMAGIVYGAIPALVRPPARELERSESAPRESVTR</sequence>